<dbReference type="OrthoDB" id="2508336at2759"/>
<dbReference type="VEuPathDB" id="FungiDB:PSHT_07604"/>
<gene>
    <name evidence="2" type="ORF">PSHT_07604</name>
</gene>
<keyword evidence="1" id="KW-0472">Membrane</keyword>
<keyword evidence="1" id="KW-0812">Transmembrane</keyword>
<dbReference type="Proteomes" id="UP000238274">
    <property type="component" value="Unassembled WGS sequence"/>
</dbReference>
<reference evidence="2 3" key="1">
    <citation type="submission" date="2017-12" db="EMBL/GenBank/DDBJ databases">
        <title>Gene loss provides genomic basis for host adaptation in cereal stripe rust fungi.</title>
        <authorList>
            <person name="Xia C."/>
        </authorList>
    </citation>
    <scope>NUCLEOTIDE SEQUENCE [LARGE SCALE GENOMIC DNA]</scope>
    <source>
        <strain evidence="2 3">93TX-2</strain>
    </source>
</reference>
<keyword evidence="1" id="KW-1133">Transmembrane helix</keyword>
<organism evidence="2 3">
    <name type="scientific">Puccinia striiformis</name>
    <dbReference type="NCBI Taxonomy" id="27350"/>
    <lineage>
        <taxon>Eukaryota</taxon>
        <taxon>Fungi</taxon>
        <taxon>Dikarya</taxon>
        <taxon>Basidiomycota</taxon>
        <taxon>Pucciniomycotina</taxon>
        <taxon>Pucciniomycetes</taxon>
        <taxon>Pucciniales</taxon>
        <taxon>Pucciniaceae</taxon>
        <taxon>Puccinia</taxon>
    </lineage>
</organism>
<accession>A0A2S4VW34</accession>
<keyword evidence="3" id="KW-1185">Reference proteome</keyword>
<name>A0A2S4VW34_9BASI</name>
<reference evidence="3" key="3">
    <citation type="journal article" date="2018" name="Mol. Plant Microbe Interact.">
        <title>Genome sequence resources for the wheat stripe rust pathogen (Puccinia striiformis f. sp. tritici) and the barley stripe rust pathogen (Puccinia striiformis f. sp. hordei).</title>
        <authorList>
            <person name="Xia C."/>
            <person name="Wang M."/>
            <person name="Yin C."/>
            <person name="Cornejo O.E."/>
            <person name="Hulbert S.H."/>
            <person name="Chen X."/>
        </authorList>
    </citation>
    <scope>NUCLEOTIDE SEQUENCE [LARGE SCALE GENOMIC DNA]</scope>
    <source>
        <strain evidence="3">93TX-2</strain>
    </source>
</reference>
<feature type="transmembrane region" description="Helical" evidence="1">
    <location>
        <begin position="59"/>
        <end position="77"/>
    </location>
</feature>
<dbReference type="AlphaFoldDB" id="A0A2S4VW34"/>
<reference evidence="3" key="2">
    <citation type="journal article" date="2018" name="BMC Genomics">
        <title>Genomic insights into host adaptation between the wheat stripe rust pathogen (Puccinia striiformis f. sp. tritici) and the barley stripe rust pathogen (Puccinia striiformis f. sp. hordei).</title>
        <authorList>
            <person name="Xia C."/>
            <person name="Wang M."/>
            <person name="Yin C."/>
            <person name="Cornejo O.E."/>
            <person name="Hulbert S.H."/>
            <person name="Chen X."/>
        </authorList>
    </citation>
    <scope>NUCLEOTIDE SEQUENCE [LARGE SCALE GENOMIC DNA]</scope>
    <source>
        <strain evidence="3">93TX-2</strain>
    </source>
</reference>
<sequence>MHQTTEKLNVASHLPLKASDRFRRLALRDPYNFNFKNSPQPLPKINSHYLLEKHKMQSFNLFIVFAVLLINTQFIAAKSSFLCPGVNGKPNQTHGYCTRSIKDDERKANKIGKEFTMWKEEIKQVDGKFTCDKLDLNGSDATESFCCDVAGRIGIVEKSKQAMWTNNCSKAS</sequence>
<evidence type="ECO:0000256" key="1">
    <source>
        <dbReference type="SAM" id="Phobius"/>
    </source>
</evidence>
<proteinExistence type="predicted"/>
<comment type="caution">
    <text evidence="2">The sequence shown here is derived from an EMBL/GenBank/DDBJ whole genome shotgun (WGS) entry which is preliminary data.</text>
</comment>
<evidence type="ECO:0000313" key="3">
    <source>
        <dbReference type="Proteomes" id="UP000238274"/>
    </source>
</evidence>
<evidence type="ECO:0000313" key="2">
    <source>
        <dbReference type="EMBL" id="POW13744.1"/>
    </source>
</evidence>
<dbReference type="VEuPathDB" id="FungiDB:PSTT_14164"/>
<dbReference type="EMBL" id="PKSM01000095">
    <property type="protein sequence ID" value="POW13744.1"/>
    <property type="molecule type" value="Genomic_DNA"/>
</dbReference>
<protein>
    <submittedName>
        <fullName evidence="2">Uncharacterized protein</fullName>
    </submittedName>
</protein>